<keyword evidence="5" id="KW-0648">Protein biosynthesis</keyword>
<dbReference type="Gene3D" id="3.30.930.10">
    <property type="entry name" value="Bira Bifunctional Protein, Domain 2"/>
    <property type="match status" value="1"/>
</dbReference>
<dbReference type="GO" id="GO:0006422">
    <property type="term" value="P:aspartyl-tRNA aminoacylation"/>
    <property type="evidence" value="ECO:0007669"/>
    <property type="project" value="TreeGrafter"/>
</dbReference>
<evidence type="ECO:0000256" key="6">
    <source>
        <dbReference type="ARBA" id="ARBA00023146"/>
    </source>
</evidence>
<evidence type="ECO:0000256" key="7">
    <source>
        <dbReference type="SAM" id="MobiDB-lite"/>
    </source>
</evidence>
<dbReference type="SUPFAM" id="SSF55681">
    <property type="entry name" value="Class II aaRS and biotin synthetases"/>
    <property type="match status" value="1"/>
</dbReference>
<proteinExistence type="inferred from homology"/>
<keyword evidence="6" id="KW-0030">Aminoacyl-tRNA synthetase</keyword>
<dbReference type="Pfam" id="PF00152">
    <property type="entry name" value="tRNA-synt_2"/>
    <property type="match status" value="1"/>
</dbReference>
<evidence type="ECO:0000313" key="10">
    <source>
        <dbReference type="Proteomes" id="UP000785200"/>
    </source>
</evidence>
<name>A0A9P6SKE7_9HELO</name>
<evidence type="ECO:0000313" key="9">
    <source>
        <dbReference type="EMBL" id="KAG0645669.1"/>
    </source>
</evidence>
<evidence type="ECO:0000256" key="3">
    <source>
        <dbReference type="ARBA" id="ARBA00022741"/>
    </source>
</evidence>
<feature type="domain" description="Aminoacyl-transfer RNA synthetases class-II family profile" evidence="8">
    <location>
        <begin position="126"/>
        <end position="553"/>
    </location>
</feature>
<evidence type="ECO:0000259" key="8">
    <source>
        <dbReference type="PROSITE" id="PS50862"/>
    </source>
</evidence>
<comment type="caution">
    <text evidence="9">The sequence shown here is derived from an EMBL/GenBank/DDBJ whole genome shotgun (WGS) entry which is preliminary data.</text>
</comment>
<dbReference type="GO" id="GO:0005739">
    <property type="term" value="C:mitochondrion"/>
    <property type="evidence" value="ECO:0007669"/>
    <property type="project" value="TreeGrafter"/>
</dbReference>
<evidence type="ECO:0000256" key="4">
    <source>
        <dbReference type="ARBA" id="ARBA00022840"/>
    </source>
</evidence>
<dbReference type="PRINTS" id="PR01042">
    <property type="entry name" value="TRNASYNTHASP"/>
</dbReference>
<evidence type="ECO:0000256" key="2">
    <source>
        <dbReference type="ARBA" id="ARBA00022598"/>
    </source>
</evidence>
<dbReference type="InterPro" id="IPR002312">
    <property type="entry name" value="Asp/Asn-tRNA-synth_IIb"/>
</dbReference>
<dbReference type="InterPro" id="IPR006195">
    <property type="entry name" value="aa-tRNA-synth_II"/>
</dbReference>
<keyword evidence="10" id="KW-1185">Reference proteome</keyword>
<reference evidence="9" key="1">
    <citation type="submission" date="2019-07" db="EMBL/GenBank/DDBJ databases">
        <title>Hyphodiscus hymeniophilus genome sequencing and assembly.</title>
        <authorList>
            <person name="Kramer G."/>
            <person name="Nodwell J."/>
        </authorList>
    </citation>
    <scope>NUCLEOTIDE SEQUENCE</scope>
    <source>
        <strain evidence="9">ATCC 34498</strain>
    </source>
</reference>
<dbReference type="InterPro" id="IPR004524">
    <property type="entry name" value="Asp-tRNA-ligase_1"/>
</dbReference>
<feature type="region of interest" description="Disordered" evidence="7">
    <location>
        <begin position="431"/>
        <end position="450"/>
    </location>
</feature>
<dbReference type="InterPro" id="IPR004115">
    <property type="entry name" value="GAD-like_sf"/>
</dbReference>
<dbReference type="PANTHER" id="PTHR22594:SF5">
    <property type="entry name" value="ASPARTATE--TRNA LIGASE, MITOCHONDRIAL"/>
    <property type="match status" value="1"/>
</dbReference>
<keyword evidence="3" id="KW-0547">Nucleotide-binding</keyword>
<comment type="similarity">
    <text evidence="1">Belongs to the class-II aminoacyl-tRNA synthetase family. Type 1 subfamily.</text>
</comment>
<dbReference type="GO" id="GO:0004815">
    <property type="term" value="F:aspartate-tRNA ligase activity"/>
    <property type="evidence" value="ECO:0007669"/>
    <property type="project" value="TreeGrafter"/>
</dbReference>
<dbReference type="InterPro" id="IPR004364">
    <property type="entry name" value="Aa-tRNA-synt_II"/>
</dbReference>
<sequence length="605" mass="68111">MSAGMSFVNIEGGSGPEQIQVLARTEFNDEARRTLRQIKPNSAVSLTGALHWKYEAKDWVNKELPDEGTEFISNLEIRLVSIKALNTFSRPFHQGSMLDPKERDMHIRFDKNLRQRLKFRSDVAAFARRELADFQEVETPILFKSTPEGAREFLVPTRNRGFAYGLPQSPQQYKQILMASGINRYVQFAKCFRDEDHRADRQPEFTQIDLEMAWANGEQVMHRVEQFIKALWVEFAGQGTLQYSLPDAPFIRMTYDEAMSKHGSDKPDLRIPGEIKRIDHIVPADLCGMLTSIEQPVLEAFKIRLGSTSKTVQKFIRGFMDSADAGPFQQNVDGAPGIFVFDSRRPIEGLQAFGFEGAEDLKSIFAKSDVLEDGDLLLVQARPNLPHSGGSTMIGKLRLEIYKAAVAQGLIEADPTHAFLWVTDFPMFTPDNSTDPGQGGSSGFSATHHPFTAPKTSEDLDLLLSDPLKAKADHYDLVLNGVELGGGSRRIHSSAIQKFIMKDILKVRMDDFRHLFRALEAGCPPHAGLAIGFDRLLAVMLGRDTVRDVIAFPKNSNGEDPMDQCTRHNWMRTIFALCHKGRKARDIRRAGNCRIQSRFKLLRSK</sequence>
<protein>
    <submittedName>
        <fullName evidence="9">Aspartyl-tRNA synthetase</fullName>
    </submittedName>
</protein>
<dbReference type="Gene3D" id="3.30.1360.30">
    <property type="entry name" value="GAD-like domain"/>
    <property type="match status" value="1"/>
</dbReference>
<keyword evidence="2" id="KW-0436">Ligase</keyword>
<organism evidence="9 10">
    <name type="scientific">Hyphodiscus hymeniophilus</name>
    <dbReference type="NCBI Taxonomy" id="353542"/>
    <lineage>
        <taxon>Eukaryota</taxon>
        <taxon>Fungi</taxon>
        <taxon>Dikarya</taxon>
        <taxon>Ascomycota</taxon>
        <taxon>Pezizomycotina</taxon>
        <taxon>Leotiomycetes</taxon>
        <taxon>Helotiales</taxon>
        <taxon>Hyphodiscaceae</taxon>
        <taxon>Hyphodiscus</taxon>
    </lineage>
</organism>
<dbReference type="EMBL" id="VNKQ01000018">
    <property type="protein sequence ID" value="KAG0645669.1"/>
    <property type="molecule type" value="Genomic_DNA"/>
</dbReference>
<dbReference type="Proteomes" id="UP000785200">
    <property type="component" value="Unassembled WGS sequence"/>
</dbReference>
<dbReference type="NCBIfam" id="TIGR00459">
    <property type="entry name" value="aspS_bact"/>
    <property type="match status" value="1"/>
</dbReference>
<dbReference type="PROSITE" id="PS50862">
    <property type="entry name" value="AA_TRNA_LIGASE_II"/>
    <property type="match status" value="1"/>
</dbReference>
<evidence type="ECO:0000256" key="5">
    <source>
        <dbReference type="ARBA" id="ARBA00022917"/>
    </source>
</evidence>
<gene>
    <name evidence="9" type="ORF">D0Z07_8469</name>
</gene>
<accession>A0A9P6SKE7</accession>
<dbReference type="PANTHER" id="PTHR22594">
    <property type="entry name" value="ASPARTYL/LYSYL-TRNA SYNTHETASE"/>
    <property type="match status" value="1"/>
</dbReference>
<dbReference type="InterPro" id="IPR045864">
    <property type="entry name" value="aa-tRNA-synth_II/BPL/LPL"/>
</dbReference>
<evidence type="ECO:0000256" key="1">
    <source>
        <dbReference type="ARBA" id="ARBA00006303"/>
    </source>
</evidence>
<dbReference type="GO" id="GO:0005524">
    <property type="term" value="F:ATP binding"/>
    <property type="evidence" value="ECO:0007669"/>
    <property type="project" value="UniProtKB-KW"/>
</dbReference>
<dbReference type="AlphaFoldDB" id="A0A9P6SKE7"/>
<dbReference type="OrthoDB" id="439710at2759"/>
<keyword evidence="4" id="KW-0067">ATP-binding</keyword>